<evidence type="ECO:0000256" key="1">
    <source>
        <dbReference type="ARBA" id="ARBA00001933"/>
    </source>
</evidence>
<dbReference type="Gene3D" id="2.40.37.10">
    <property type="entry name" value="Lyase, Ornithine Decarboxylase, Chain A, domain 1"/>
    <property type="match status" value="1"/>
</dbReference>
<dbReference type="InterPro" id="IPR011079">
    <property type="entry name" value="Ala_racemase_C"/>
</dbReference>
<keyword evidence="6" id="KW-1185">Reference proteome</keyword>
<reference evidence="5" key="1">
    <citation type="journal article" date="2014" name="Int. J. Syst. Evol. Microbiol.">
        <title>Complete genome sequence of Corynebacterium casei LMG S-19264T (=DSM 44701T), isolated from a smear-ripened cheese.</title>
        <authorList>
            <consortium name="US DOE Joint Genome Institute (JGI-PGF)"/>
            <person name="Walter F."/>
            <person name="Albersmeier A."/>
            <person name="Kalinowski J."/>
            <person name="Ruckert C."/>
        </authorList>
    </citation>
    <scope>NUCLEOTIDE SEQUENCE</scope>
    <source>
        <strain evidence="5">VKM Ac-1958</strain>
    </source>
</reference>
<comment type="caution">
    <text evidence="5">The sequence shown here is derived from an EMBL/GenBank/DDBJ whole genome shotgun (WGS) entry which is preliminary data.</text>
</comment>
<dbReference type="GO" id="GO:0009252">
    <property type="term" value="P:peptidoglycan biosynthetic process"/>
    <property type="evidence" value="ECO:0007669"/>
    <property type="project" value="TreeGrafter"/>
</dbReference>
<dbReference type="EMBL" id="BSET01000002">
    <property type="protein sequence ID" value="GLK02500.1"/>
    <property type="molecule type" value="Genomic_DNA"/>
</dbReference>
<keyword evidence="2" id="KW-0663">Pyridoxal phosphate</keyword>
<dbReference type="SMART" id="SM01005">
    <property type="entry name" value="Ala_racemase_C"/>
    <property type="match status" value="1"/>
</dbReference>
<evidence type="ECO:0000313" key="6">
    <source>
        <dbReference type="Proteomes" id="UP001142325"/>
    </source>
</evidence>
<dbReference type="Proteomes" id="UP001142325">
    <property type="component" value="Unassembled WGS sequence"/>
</dbReference>
<evidence type="ECO:0000259" key="4">
    <source>
        <dbReference type="SMART" id="SM01005"/>
    </source>
</evidence>
<accession>A0A9W6HUA9</accession>
<name>A0A9W6HUA9_9MICO</name>
<comment type="cofactor">
    <cofactor evidence="1">
        <name>pyridoxal 5'-phosphate</name>
        <dbReference type="ChEBI" id="CHEBI:597326"/>
    </cofactor>
</comment>
<gene>
    <name evidence="5" type="ORF">GCM10017596_22150</name>
</gene>
<evidence type="ECO:0000256" key="2">
    <source>
        <dbReference type="ARBA" id="ARBA00022898"/>
    </source>
</evidence>
<evidence type="ECO:0000256" key="3">
    <source>
        <dbReference type="ARBA" id="ARBA00023235"/>
    </source>
</evidence>
<proteinExistence type="predicted"/>
<sequence>MSELSQSAVPRAVISRTSLASGAVKAVAAAPRGGVADLRRDAWGHGLIMVAQALRAAGAAGALVDSEADVALLREHGLHAATTGEPDLDPHLLYGLPDAQGVLRADPVMRVTGRVLSTKPIAAGGGVSYGYTHRASEDSTLALVVGGYAQGIVRALGNHAHVDIHGVRMPIVGRIAMDVCVVDVGDTEVAPGDVATYFGGWGSTRTELALWSEIAGLTVAELVSVVGQKCVREEED</sequence>
<organism evidence="5 6">
    <name type="scientific">Microbacterium keratanolyticum</name>
    <dbReference type="NCBI Taxonomy" id="67574"/>
    <lineage>
        <taxon>Bacteria</taxon>
        <taxon>Bacillati</taxon>
        <taxon>Actinomycetota</taxon>
        <taxon>Actinomycetes</taxon>
        <taxon>Micrococcales</taxon>
        <taxon>Microbacteriaceae</taxon>
        <taxon>Microbacterium</taxon>
    </lineage>
</organism>
<dbReference type="RefSeq" id="WP_271171570.1">
    <property type="nucleotide sequence ID" value="NZ_BAAAUM010000002.1"/>
</dbReference>
<dbReference type="GO" id="GO:0030632">
    <property type="term" value="P:D-alanine biosynthetic process"/>
    <property type="evidence" value="ECO:0007669"/>
    <property type="project" value="TreeGrafter"/>
</dbReference>
<dbReference type="InterPro" id="IPR000821">
    <property type="entry name" value="Ala_racemase"/>
</dbReference>
<dbReference type="PANTHER" id="PTHR30511">
    <property type="entry name" value="ALANINE RACEMASE"/>
    <property type="match status" value="1"/>
</dbReference>
<dbReference type="PANTHER" id="PTHR30511:SF0">
    <property type="entry name" value="ALANINE RACEMASE, CATABOLIC-RELATED"/>
    <property type="match status" value="1"/>
</dbReference>
<dbReference type="GO" id="GO:0030170">
    <property type="term" value="F:pyridoxal phosphate binding"/>
    <property type="evidence" value="ECO:0007669"/>
    <property type="project" value="TreeGrafter"/>
</dbReference>
<dbReference type="SUPFAM" id="SSF50621">
    <property type="entry name" value="Alanine racemase C-terminal domain-like"/>
    <property type="match status" value="1"/>
</dbReference>
<evidence type="ECO:0000313" key="5">
    <source>
        <dbReference type="EMBL" id="GLK02500.1"/>
    </source>
</evidence>
<dbReference type="GO" id="GO:0005829">
    <property type="term" value="C:cytosol"/>
    <property type="evidence" value="ECO:0007669"/>
    <property type="project" value="TreeGrafter"/>
</dbReference>
<protein>
    <recommendedName>
        <fullName evidence="4">Alanine racemase C-terminal domain-containing protein</fullName>
    </recommendedName>
</protein>
<reference evidence="5" key="2">
    <citation type="submission" date="2023-01" db="EMBL/GenBank/DDBJ databases">
        <authorList>
            <person name="Sun Q."/>
            <person name="Evtushenko L."/>
        </authorList>
    </citation>
    <scope>NUCLEOTIDE SEQUENCE</scope>
    <source>
        <strain evidence="5">VKM Ac-1958</strain>
    </source>
</reference>
<dbReference type="GO" id="GO:0008784">
    <property type="term" value="F:alanine racemase activity"/>
    <property type="evidence" value="ECO:0007669"/>
    <property type="project" value="TreeGrafter"/>
</dbReference>
<feature type="domain" description="Alanine racemase C-terminal" evidence="4">
    <location>
        <begin position="108"/>
        <end position="235"/>
    </location>
</feature>
<dbReference type="AlphaFoldDB" id="A0A9W6HUA9"/>
<dbReference type="InterPro" id="IPR009006">
    <property type="entry name" value="Ala_racemase/Decarboxylase_C"/>
</dbReference>
<dbReference type="Pfam" id="PF00842">
    <property type="entry name" value="Ala_racemase_C"/>
    <property type="match status" value="1"/>
</dbReference>
<keyword evidence="3" id="KW-0413">Isomerase</keyword>